<evidence type="ECO:0000256" key="5">
    <source>
        <dbReference type="ARBA" id="ARBA00023277"/>
    </source>
</evidence>
<comment type="catalytic activity">
    <reaction evidence="1 6">
        <text>beta-D-ribopyranose = beta-D-ribofuranose</text>
        <dbReference type="Rhea" id="RHEA:25432"/>
        <dbReference type="ChEBI" id="CHEBI:27476"/>
        <dbReference type="ChEBI" id="CHEBI:47002"/>
        <dbReference type="EC" id="5.4.99.62"/>
    </reaction>
</comment>
<dbReference type="AlphaFoldDB" id="A0A162N617"/>
<evidence type="ECO:0000313" key="10">
    <source>
        <dbReference type="Proteomes" id="UP000185680"/>
    </source>
</evidence>
<dbReference type="GO" id="GO:0016872">
    <property type="term" value="F:intramolecular lyase activity"/>
    <property type="evidence" value="ECO:0007669"/>
    <property type="project" value="UniProtKB-UniRule"/>
</dbReference>
<feature type="active site" description="Proton donor" evidence="6">
    <location>
        <position position="20"/>
    </location>
</feature>
<evidence type="ECO:0000256" key="2">
    <source>
        <dbReference type="ARBA" id="ARBA00012862"/>
    </source>
</evidence>
<dbReference type="InterPro" id="IPR023750">
    <property type="entry name" value="RbsD-like_sf"/>
</dbReference>
<keyword evidence="4 6" id="KW-0413">Isomerase</keyword>
<dbReference type="GO" id="GO:0005829">
    <property type="term" value="C:cytosol"/>
    <property type="evidence" value="ECO:0007669"/>
    <property type="project" value="TreeGrafter"/>
</dbReference>
<dbReference type="PANTHER" id="PTHR37831">
    <property type="entry name" value="D-RIBOSE PYRANASE"/>
    <property type="match status" value="1"/>
</dbReference>
<protein>
    <recommendedName>
        <fullName evidence="2 6">D-ribose pyranase</fullName>
        <ecNumber evidence="2 6">5.4.99.62</ecNumber>
    </recommendedName>
</protein>
<evidence type="ECO:0000313" key="7">
    <source>
        <dbReference type="EMBL" id="AOW14934.1"/>
    </source>
</evidence>
<dbReference type="STRING" id="1763535.LPB072_21040"/>
<dbReference type="OrthoDB" id="9805009at2"/>
<comment type="pathway">
    <text evidence="6">Carbohydrate metabolism; D-ribose degradation; D-ribose 5-phosphate from beta-D-ribopyranose: step 1/2.</text>
</comment>
<organism evidence="7 10">
    <name type="scientific">Hydrogenophaga crassostreae</name>
    <dbReference type="NCBI Taxonomy" id="1763535"/>
    <lineage>
        <taxon>Bacteria</taxon>
        <taxon>Pseudomonadati</taxon>
        <taxon>Pseudomonadota</taxon>
        <taxon>Betaproteobacteria</taxon>
        <taxon>Burkholderiales</taxon>
        <taxon>Comamonadaceae</taxon>
        <taxon>Hydrogenophaga</taxon>
    </lineage>
</organism>
<keyword evidence="5 6" id="KW-0119">Carbohydrate metabolism</keyword>
<dbReference type="Proteomes" id="UP000185657">
    <property type="component" value="Unassembled WGS sequence"/>
</dbReference>
<feature type="binding site" evidence="6">
    <location>
        <begin position="120"/>
        <end position="122"/>
    </location>
    <ligand>
        <name>substrate</name>
    </ligand>
</feature>
<dbReference type="Pfam" id="PF05025">
    <property type="entry name" value="RbsD_FucU"/>
    <property type="match status" value="1"/>
</dbReference>
<dbReference type="HAMAP" id="MF_01661">
    <property type="entry name" value="D_rib_pyranase"/>
    <property type="match status" value="1"/>
</dbReference>
<accession>A0A162N617</accession>
<evidence type="ECO:0000313" key="9">
    <source>
        <dbReference type="Proteomes" id="UP000185657"/>
    </source>
</evidence>
<dbReference type="Gene3D" id="3.40.1650.10">
    <property type="entry name" value="RbsD-like domain"/>
    <property type="match status" value="1"/>
</dbReference>
<comment type="similarity">
    <text evidence="6">Belongs to the RbsD / FucU family. RbsD subfamily.</text>
</comment>
<reference evidence="8 9" key="1">
    <citation type="submission" date="2016-02" db="EMBL/GenBank/DDBJ databases">
        <title>Draft genome sequence of Hydrogenophaga sp. LPB0072.</title>
        <authorList>
            <person name="Shin S.-K."/>
            <person name="Yi H."/>
        </authorList>
    </citation>
    <scope>NUCLEOTIDE SEQUENCE [LARGE SCALE GENOMIC DNA]</scope>
    <source>
        <strain evidence="8 9">LPB0072</strain>
    </source>
</reference>
<dbReference type="InterPro" id="IPR007721">
    <property type="entry name" value="RbsD_FucU"/>
</dbReference>
<evidence type="ECO:0000256" key="1">
    <source>
        <dbReference type="ARBA" id="ARBA00000223"/>
    </source>
</evidence>
<reference evidence="7 10" key="2">
    <citation type="submission" date="2016-10" db="EMBL/GenBank/DDBJ databases">
        <title>Hydorgenophaga sp. LPB0072 isolated from gastropod.</title>
        <authorList>
            <person name="Kim E."/>
            <person name="Yi H."/>
        </authorList>
    </citation>
    <scope>NUCLEOTIDE SEQUENCE [LARGE SCALE GENOMIC DNA]</scope>
    <source>
        <strain evidence="7 10">LPB0072</strain>
    </source>
</reference>
<comment type="subcellular location">
    <subcellularLocation>
        <location evidence="6">Cytoplasm</location>
    </subcellularLocation>
</comment>
<feature type="binding site" evidence="6">
    <location>
        <position position="28"/>
    </location>
    <ligand>
        <name>substrate</name>
    </ligand>
</feature>
<dbReference type="EMBL" id="LVWD01000015">
    <property type="protein sequence ID" value="OAD41501.1"/>
    <property type="molecule type" value="Genomic_DNA"/>
</dbReference>
<dbReference type="KEGG" id="hyl:LPB072_21040"/>
<keyword evidence="3 6" id="KW-0963">Cytoplasm</keyword>
<dbReference type="EC" id="5.4.99.62" evidence="2 6"/>
<dbReference type="InterPro" id="IPR023064">
    <property type="entry name" value="D-ribose_pyranase"/>
</dbReference>
<comment type="subunit">
    <text evidence="6">Homodecamer.</text>
</comment>
<dbReference type="GO" id="GO:0019303">
    <property type="term" value="P:D-ribose catabolic process"/>
    <property type="evidence" value="ECO:0007669"/>
    <property type="project" value="UniProtKB-UniRule"/>
</dbReference>
<proteinExistence type="inferred from homology"/>
<evidence type="ECO:0000256" key="4">
    <source>
        <dbReference type="ARBA" id="ARBA00023235"/>
    </source>
</evidence>
<comment type="function">
    <text evidence="6">Catalyzes the interconversion of beta-pyran and beta-furan forms of D-ribose.</text>
</comment>
<feature type="binding site" evidence="6">
    <location>
        <position position="98"/>
    </location>
    <ligand>
        <name>substrate</name>
    </ligand>
</feature>
<keyword evidence="9" id="KW-1185">Reference proteome</keyword>
<name>A0A162N617_9BURK</name>
<dbReference type="RefSeq" id="WP_066091214.1">
    <property type="nucleotide sequence ID" value="NZ_CP017476.1"/>
</dbReference>
<evidence type="ECO:0000256" key="3">
    <source>
        <dbReference type="ARBA" id="ARBA00022490"/>
    </source>
</evidence>
<dbReference type="UniPathway" id="UPA00916">
    <property type="reaction ID" value="UER00888"/>
</dbReference>
<dbReference type="EMBL" id="CP017476">
    <property type="protein sequence ID" value="AOW14934.1"/>
    <property type="molecule type" value="Genomic_DNA"/>
</dbReference>
<dbReference type="GO" id="GO:0062193">
    <property type="term" value="F:D-ribose pyranase activity"/>
    <property type="evidence" value="ECO:0007669"/>
    <property type="project" value="UniProtKB-EC"/>
</dbReference>
<evidence type="ECO:0000313" key="8">
    <source>
        <dbReference type="EMBL" id="OAD41501.1"/>
    </source>
</evidence>
<dbReference type="PANTHER" id="PTHR37831:SF1">
    <property type="entry name" value="D-RIBOSE PYRANASE"/>
    <property type="match status" value="1"/>
</dbReference>
<dbReference type="SUPFAM" id="SSF102546">
    <property type="entry name" value="RbsD-like"/>
    <property type="match status" value="1"/>
</dbReference>
<dbReference type="GO" id="GO:0048029">
    <property type="term" value="F:monosaccharide binding"/>
    <property type="evidence" value="ECO:0007669"/>
    <property type="project" value="InterPro"/>
</dbReference>
<dbReference type="Proteomes" id="UP000185680">
    <property type="component" value="Chromosome"/>
</dbReference>
<dbReference type="NCBIfam" id="NF008761">
    <property type="entry name" value="PRK11797.1"/>
    <property type="match status" value="1"/>
</dbReference>
<evidence type="ECO:0000256" key="6">
    <source>
        <dbReference type="HAMAP-Rule" id="MF_01661"/>
    </source>
</evidence>
<gene>
    <name evidence="6" type="primary">rbsD</name>
    <name evidence="7" type="ORF">LPB072_21040</name>
    <name evidence="8" type="ORF">LPB72_12710</name>
</gene>
<sequence length="131" mass="13819">MKRTVLLNAELSYLIATLGHGDMVVIGDAGLPVPNGVRRIDLALMPGMPAVGDVLQAVLSEMQVERAMIATEAVTANHGHMPPWCRPLGGTPVDQVSHADFKALTGQAKAVIRTGECTPYANAILYAGVVF</sequence>